<dbReference type="RefSeq" id="XP_001461492.1">
    <property type="nucleotide sequence ID" value="XM_001461455.1"/>
</dbReference>
<dbReference type="HOGENOM" id="CLU_1690153_0_0_1"/>
<protein>
    <recommendedName>
        <fullName evidence="3">Tyrosine-protein kinase ephrin type A/B receptor-like domain-containing protein</fullName>
    </recommendedName>
</protein>
<dbReference type="Proteomes" id="UP000000600">
    <property type="component" value="Unassembled WGS sequence"/>
</dbReference>
<dbReference type="GeneID" id="5047277"/>
<dbReference type="EMBL" id="CT868675">
    <property type="protein sequence ID" value="CAK94119.1"/>
    <property type="molecule type" value="Genomic_DNA"/>
</dbReference>
<evidence type="ECO:0008006" key="3">
    <source>
        <dbReference type="Google" id="ProtNLM"/>
    </source>
</evidence>
<evidence type="ECO:0000313" key="1">
    <source>
        <dbReference type="EMBL" id="CAK94119.1"/>
    </source>
</evidence>
<sequence length="156" mass="18471">MQKRESMIIILNMKLINFIIVSFKHNMEIAKLYPLMVSFFKLEISSFLIAIRNQHSQVVILAAKIVIPEYKVCISPYFTNDNENQCQNYKDFNLKLTKDDTIYISKNCEYGYFEFDGVCLQCPSIIKEGVITCYECQINPKNWYQNPTVIHHQFYR</sequence>
<organism evidence="1 2">
    <name type="scientific">Paramecium tetraurelia</name>
    <dbReference type="NCBI Taxonomy" id="5888"/>
    <lineage>
        <taxon>Eukaryota</taxon>
        <taxon>Sar</taxon>
        <taxon>Alveolata</taxon>
        <taxon>Ciliophora</taxon>
        <taxon>Intramacronucleata</taxon>
        <taxon>Oligohymenophorea</taxon>
        <taxon>Peniculida</taxon>
        <taxon>Parameciidae</taxon>
        <taxon>Paramecium</taxon>
    </lineage>
</organism>
<evidence type="ECO:0000313" key="2">
    <source>
        <dbReference type="Proteomes" id="UP000000600"/>
    </source>
</evidence>
<name>A0EFM8_PARTE</name>
<accession>A0EFM8</accession>
<dbReference type="KEGG" id="ptm:GSPATT00026442001"/>
<reference evidence="1 2" key="1">
    <citation type="journal article" date="2006" name="Nature">
        <title>Global trends of whole-genome duplications revealed by the ciliate Paramecium tetraurelia.</title>
        <authorList>
            <consortium name="Genoscope"/>
            <person name="Aury J.-M."/>
            <person name="Jaillon O."/>
            <person name="Duret L."/>
            <person name="Noel B."/>
            <person name="Jubin C."/>
            <person name="Porcel B.M."/>
            <person name="Segurens B."/>
            <person name="Daubin V."/>
            <person name="Anthouard V."/>
            <person name="Aiach N."/>
            <person name="Arnaiz O."/>
            <person name="Billaut A."/>
            <person name="Beisson J."/>
            <person name="Blanc I."/>
            <person name="Bouhouche K."/>
            <person name="Camara F."/>
            <person name="Duharcourt S."/>
            <person name="Guigo R."/>
            <person name="Gogendeau D."/>
            <person name="Katinka M."/>
            <person name="Keller A.-M."/>
            <person name="Kissmehl R."/>
            <person name="Klotz C."/>
            <person name="Koll F."/>
            <person name="Le Moue A."/>
            <person name="Lepere C."/>
            <person name="Malinsky S."/>
            <person name="Nowacki M."/>
            <person name="Nowak J.K."/>
            <person name="Plattner H."/>
            <person name="Poulain J."/>
            <person name="Ruiz F."/>
            <person name="Serrano V."/>
            <person name="Zagulski M."/>
            <person name="Dessen P."/>
            <person name="Betermier M."/>
            <person name="Weissenbach J."/>
            <person name="Scarpelli C."/>
            <person name="Schachter V."/>
            <person name="Sperling L."/>
            <person name="Meyer E."/>
            <person name="Cohen J."/>
            <person name="Wincker P."/>
        </authorList>
    </citation>
    <scope>NUCLEOTIDE SEQUENCE [LARGE SCALE GENOMIC DNA]</scope>
    <source>
        <strain evidence="1 2">Stock d4-2</strain>
    </source>
</reference>
<dbReference type="InParanoid" id="A0EFM8"/>
<dbReference type="OrthoDB" id="10602582at2759"/>
<gene>
    <name evidence="1" type="ORF">GSPATT00026442001</name>
</gene>
<keyword evidence="2" id="KW-1185">Reference proteome</keyword>
<proteinExistence type="predicted"/>
<dbReference type="AlphaFoldDB" id="A0EFM8"/>